<feature type="transmembrane region" description="Helical" evidence="6">
    <location>
        <begin position="263"/>
        <end position="296"/>
    </location>
</feature>
<feature type="transmembrane region" description="Helical" evidence="6">
    <location>
        <begin position="333"/>
        <end position="354"/>
    </location>
</feature>
<feature type="transmembrane region" description="Helical" evidence="6">
    <location>
        <begin position="361"/>
        <end position="389"/>
    </location>
</feature>
<feature type="transmembrane region" description="Helical" evidence="6">
    <location>
        <begin position="221"/>
        <end position="243"/>
    </location>
</feature>
<evidence type="ECO:0000256" key="6">
    <source>
        <dbReference type="SAM" id="Phobius"/>
    </source>
</evidence>
<dbReference type="InterPro" id="IPR052159">
    <property type="entry name" value="Competence_DNA_uptake"/>
</dbReference>
<organism evidence="8 9">
    <name type="scientific">Lawsonella clevelandensis</name>
    <dbReference type="NCBI Taxonomy" id="1528099"/>
    <lineage>
        <taxon>Bacteria</taxon>
        <taxon>Bacillati</taxon>
        <taxon>Actinomycetota</taxon>
        <taxon>Actinomycetes</taxon>
        <taxon>Mycobacteriales</taxon>
        <taxon>Lawsonellaceae</taxon>
        <taxon>Lawsonella</taxon>
    </lineage>
</organism>
<dbReference type="PANTHER" id="PTHR30619">
    <property type="entry name" value="DNA INTERNALIZATION/COMPETENCE PROTEIN COMEC/REC2"/>
    <property type="match status" value="1"/>
</dbReference>
<evidence type="ECO:0000313" key="9">
    <source>
        <dbReference type="Proteomes" id="UP000248606"/>
    </source>
</evidence>
<dbReference type="Proteomes" id="UP000248606">
    <property type="component" value="Unassembled WGS sequence"/>
</dbReference>
<accession>A0A2W5ICC5</accession>
<feature type="transmembrane region" description="Helical" evidence="6">
    <location>
        <begin position="411"/>
        <end position="434"/>
    </location>
</feature>
<comment type="subcellular location">
    <subcellularLocation>
        <location evidence="1">Cell membrane</location>
        <topology evidence="1">Multi-pass membrane protein</topology>
    </subcellularLocation>
</comment>
<evidence type="ECO:0000313" key="8">
    <source>
        <dbReference type="EMBL" id="PZP89410.1"/>
    </source>
</evidence>
<name>A0A2W5ICC5_9ACTN</name>
<evidence type="ECO:0000256" key="2">
    <source>
        <dbReference type="ARBA" id="ARBA00022475"/>
    </source>
</evidence>
<dbReference type="PANTHER" id="PTHR30619:SF1">
    <property type="entry name" value="RECOMBINATION PROTEIN 2"/>
    <property type="match status" value="1"/>
</dbReference>
<dbReference type="InterPro" id="IPR004477">
    <property type="entry name" value="ComEC_N"/>
</dbReference>
<sequence>MVIFIRREHRNRLLLACVVAVLCSGISLLPRLIMSDQSTLTSLTSGKSAATAHTVTGRIASKPQHGLTGTYLTVRTAYGDMTVYAKGQQWDNLVLGQRITAVMKLDQRPENHFTQGEWRAIYLRESQPPHGIWAFSAYESRKWEEALTHADATGLTPSLHALARGMSIGDTSGLSPEYKDNYRASGLTHLTAVSGANVSYVLLLAGIFLRHSSPRRKSIVSALLLILFAALVGPEPAVLRATISGAVGVLALWKGGRSSAFPALGAGIMTLLILSPSFAVSPGFALSVVATAALIWGAPQLSHCLHALKVPAVISDTLAVTVVASVSTMPVSLYFFGTASTFGILANILVAPVVPFITAMGLVGVVVCVVCPLLGGLVVIPSIPLLWWVEKIGVLLGSSPWAQIDLASHDIFQISPAVPAFVAVALIATIVLSFSSRRGRIFIAGMVTLALIATGIHAGCTYHRLTQCRVQDGAVTLNVEKNGVLHAALATPHTSAHSQQSPHSARTVIVVKEKLTAASLPHLENIAHAPGTPLFVHVASTQEHPFAPRSHARSAGKYNRQEGMSPTISFTPQGTPIVEIPLGTVATVTPTNKICQTNMAR</sequence>
<feature type="domain" description="ComEC/Rec2-related protein" evidence="7">
    <location>
        <begin position="167"/>
        <end position="425"/>
    </location>
</feature>
<dbReference type="NCBIfam" id="TIGR00360">
    <property type="entry name" value="ComEC_N-term"/>
    <property type="match status" value="1"/>
</dbReference>
<evidence type="ECO:0000256" key="1">
    <source>
        <dbReference type="ARBA" id="ARBA00004651"/>
    </source>
</evidence>
<evidence type="ECO:0000256" key="5">
    <source>
        <dbReference type="ARBA" id="ARBA00023136"/>
    </source>
</evidence>
<evidence type="ECO:0000256" key="3">
    <source>
        <dbReference type="ARBA" id="ARBA00022692"/>
    </source>
</evidence>
<dbReference type="AlphaFoldDB" id="A0A2W5ICC5"/>
<feature type="transmembrane region" description="Helical" evidence="6">
    <location>
        <begin position="187"/>
        <end position="209"/>
    </location>
</feature>
<feature type="transmembrane region" description="Helical" evidence="6">
    <location>
        <begin position="441"/>
        <end position="459"/>
    </location>
</feature>
<dbReference type="GO" id="GO:0005886">
    <property type="term" value="C:plasma membrane"/>
    <property type="evidence" value="ECO:0007669"/>
    <property type="project" value="UniProtKB-SubCell"/>
</dbReference>
<proteinExistence type="predicted"/>
<keyword evidence="2" id="KW-1003">Cell membrane</keyword>
<evidence type="ECO:0000259" key="7">
    <source>
        <dbReference type="Pfam" id="PF03772"/>
    </source>
</evidence>
<gene>
    <name evidence="8" type="ORF">DI579_02535</name>
</gene>
<keyword evidence="4 6" id="KW-1133">Transmembrane helix</keyword>
<keyword evidence="3 6" id="KW-0812">Transmembrane</keyword>
<dbReference type="Pfam" id="PF03772">
    <property type="entry name" value="Competence"/>
    <property type="match status" value="1"/>
</dbReference>
<reference evidence="8 9" key="1">
    <citation type="submission" date="2017-08" db="EMBL/GenBank/DDBJ databases">
        <title>Infants hospitalized years apart are colonized by the same room-sourced microbial strains.</title>
        <authorList>
            <person name="Brooks B."/>
            <person name="Olm M.R."/>
            <person name="Firek B.A."/>
            <person name="Baker R."/>
            <person name="Thomas B.C."/>
            <person name="Morowitz M.J."/>
            <person name="Banfield J.F."/>
        </authorList>
    </citation>
    <scope>NUCLEOTIDE SEQUENCE [LARGE SCALE GENOMIC DNA]</scope>
    <source>
        <strain evidence="8">S2_006_000_R1_57</strain>
    </source>
</reference>
<protein>
    <recommendedName>
        <fullName evidence="7">ComEC/Rec2-related protein domain-containing protein</fullName>
    </recommendedName>
</protein>
<evidence type="ECO:0000256" key="4">
    <source>
        <dbReference type="ARBA" id="ARBA00022989"/>
    </source>
</evidence>
<comment type="caution">
    <text evidence="8">The sequence shown here is derived from an EMBL/GenBank/DDBJ whole genome shotgun (WGS) entry which is preliminary data.</text>
</comment>
<dbReference type="EMBL" id="QFOZ01000002">
    <property type="protein sequence ID" value="PZP89410.1"/>
    <property type="molecule type" value="Genomic_DNA"/>
</dbReference>
<keyword evidence="5 6" id="KW-0472">Membrane</keyword>